<organism evidence="2 3">
    <name type="scientific">Brumimicrobium oceani</name>
    <dbReference type="NCBI Taxonomy" id="2100725"/>
    <lineage>
        <taxon>Bacteria</taxon>
        <taxon>Pseudomonadati</taxon>
        <taxon>Bacteroidota</taxon>
        <taxon>Flavobacteriia</taxon>
        <taxon>Flavobacteriales</taxon>
        <taxon>Crocinitomicaceae</taxon>
        <taxon>Brumimicrobium</taxon>
    </lineage>
</organism>
<reference evidence="2 3" key="2">
    <citation type="submission" date="2018-05" db="EMBL/GenBank/DDBJ databases">
        <authorList>
            <person name="Lanie J.A."/>
            <person name="Ng W.-L."/>
            <person name="Kazmierczak K.M."/>
            <person name="Andrzejewski T.M."/>
            <person name="Davidsen T.M."/>
            <person name="Wayne K.J."/>
            <person name="Tettelin H."/>
            <person name="Glass J.I."/>
            <person name="Rusch D."/>
            <person name="Podicherti R."/>
            <person name="Tsui H.-C.T."/>
            <person name="Winkler M.E."/>
        </authorList>
    </citation>
    <scope>NUCLEOTIDE SEQUENCE [LARGE SCALE GENOMIC DNA]</scope>
    <source>
        <strain evidence="2 3">C305</strain>
    </source>
</reference>
<dbReference type="AlphaFoldDB" id="A0A2U2X1D6"/>
<reference evidence="2 3" key="1">
    <citation type="submission" date="2018-05" db="EMBL/GenBank/DDBJ databases">
        <title>Brumimicrobium oceani sp. nov., isolated from coastal sediment.</title>
        <authorList>
            <person name="Kou Y."/>
        </authorList>
    </citation>
    <scope>NUCLEOTIDE SEQUENCE [LARGE SCALE GENOMIC DNA]</scope>
    <source>
        <strain evidence="2 3">C305</strain>
    </source>
</reference>
<dbReference type="EMBL" id="QFRJ01000016">
    <property type="protein sequence ID" value="PWH81597.1"/>
    <property type="molecule type" value="Genomic_DNA"/>
</dbReference>
<dbReference type="OrthoDB" id="9793254at2"/>
<protein>
    <submittedName>
        <fullName evidence="2">Cation-binding protein</fullName>
    </submittedName>
</protein>
<proteinExistence type="predicted"/>
<dbReference type="Proteomes" id="UP000245370">
    <property type="component" value="Unassembled WGS sequence"/>
</dbReference>
<gene>
    <name evidence="2" type="ORF">DIT68_14835</name>
</gene>
<keyword evidence="3" id="KW-1185">Reference proteome</keyword>
<dbReference type="Pfam" id="PF01814">
    <property type="entry name" value="Hemerythrin"/>
    <property type="match status" value="1"/>
</dbReference>
<sequence>MGNTRKPLKRHKSIQPFSREHHQGLLLCWKIRKGIQNGVSYKKIKKYNDWFFENHLKPHFDDEEKYMFPVLGDNHEMIKKALSEHRRLTRLFGETTSLEKTINHIEEELDRHIRFEERELFMLIQEKATPEELKKIDEFHQELDFIENTKDKYWE</sequence>
<evidence type="ECO:0000313" key="2">
    <source>
        <dbReference type="EMBL" id="PWH81597.1"/>
    </source>
</evidence>
<dbReference type="InterPro" id="IPR012312">
    <property type="entry name" value="Hemerythrin-like"/>
</dbReference>
<feature type="domain" description="Hemerythrin-like" evidence="1">
    <location>
        <begin position="20"/>
        <end position="123"/>
    </location>
</feature>
<evidence type="ECO:0000259" key="1">
    <source>
        <dbReference type="Pfam" id="PF01814"/>
    </source>
</evidence>
<name>A0A2U2X1D6_9FLAO</name>
<dbReference type="RefSeq" id="WP_109360605.1">
    <property type="nucleotide sequence ID" value="NZ_QFRJ01000016.1"/>
</dbReference>
<dbReference type="Gene3D" id="1.20.120.520">
    <property type="entry name" value="nmb1532 protein domain like"/>
    <property type="match status" value="1"/>
</dbReference>
<comment type="caution">
    <text evidence="2">The sequence shown here is derived from an EMBL/GenBank/DDBJ whole genome shotgun (WGS) entry which is preliminary data.</text>
</comment>
<evidence type="ECO:0000313" key="3">
    <source>
        <dbReference type="Proteomes" id="UP000245370"/>
    </source>
</evidence>
<accession>A0A2U2X1D6</accession>